<name>A0ABR3QIZ7_9PLEO</name>
<reference evidence="2 3" key="1">
    <citation type="submission" date="2024-02" db="EMBL/GenBank/DDBJ databases">
        <title>De novo assembly and annotation of 12 fungi associated with fruit tree decline syndrome in Ontario, Canada.</title>
        <authorList>
            <person name="Sulman M."/>
            <person name="Ellouze W."/>
            <person name="Ilyukhin E."/>
        </authorList>
    </citation>
    <scope>NUCLEOTIDE SEQUENCE [LARGE SCALE GENOMIC DNA]</scope>
    <source>
        <strain evidence="2 3">M97-236</strain>
    </source>
</reference>
<feature type="compositionally biased region" description="Polar residues" evidence="1">
    <location>
        <begin position="1"/>
        <end position="22"/>
    </location>
</feature>
<protein>
    <submittedName>
        <fullName evidence="2">Uncharacterized protein</fullName>
    </submittedName>
</protein>
<dbReference type="Proteomes" id="UP001521222">
    <property type="component" value="Unassembled WGS sequence"/>
</dbReference>
<proteinExistence type="predicted"/>
<evidence type="ECO:0000256" key="1">
    <source>
        <dbReference type="SAM" id="MobiDB-lite"/>
    </source>
</evidence>
<organism evidence="2 3">
    <name type="scientific">Nothophoma quercina</name>
    <dbReference type="NCBI Taxonomy" id="749835"/>
    <lineage>
        <taxon>Eukaryota</taxon>
        <taxon>Fungi</taxon>
        <taxon>Dikarya</taxon>
        <taxon>Ascomycota</taxon>
        <taxon>Pezizomycotina</taxon>
        <taxon>Dothideomycetes</taxon>
        <taxon>Pleosporomycetidae</taxon>
        <taxon>Pleosporales</taxon>
        <taxon>Pleosporineae</taxon>
        <taxon>Didymellaceae</taxon>
        <taxon>Nothophoma</taxon>
    </lineage>
</organism>
<accession>A0ABR3QIZ7</accession>
<evidence type="ECO:0000313" key="2">
    <source>
        <dbReference type="EMBL" id="KAL1592129.1"/>
    </source>
</evidence>
<keyword evidence="3" id="KW-1185">Reference proteome</keyword>
<gene>
    <name evidence="2" type="ORF">SLS59_009897</name>
</gene>
<dbReference type="EMBL" id="JAKIXB020000049">
    <property type="protein sequence ID" value="KAL1592129.1"/>
    <property type="molecule type" value="Genomic_DNA"/>
</dbReference>
<evidence type="ECO:0000313" key="3">
    <source>
        <dbReference type="Proteomes" id="UP001521222"/>
    </source>
</evidence>
<sequence length="102" mass="10779">MSNTVQIQVENRNTDGSPNEPNSFGRLTLDVGQSKTFKQLTNKEKVVATHVILNTEGYKLTIKSADGASASTVSVNGNGTPSAVKNGDKVDIANWSVTASKV</sequence>
<feature type="region of interest" description="Disordered" evidence="1">
    <location>
        <begin position="1"/>
        <end position="27"/>
    </location>
</feature>
<comment type="caution">
    <text evidence="2">The sequence shown here is derived from an EMBL/GenBank/DDBJ whole genome shotgun (WGS) entry which is preliminary data.</text>
</comment>